<dbReference type="AlphaFoldDB" id="A0A4R6AIQ6"/>
<dbReference type="Proteomes" id="UP000295701">
    <property type="component" value="Unassembled WGS sequence"/>
</dbReference>
<sequence>MSTFDEREQAFEAVYAREADRRFRRDARRNRLLGEWGAGLLGLDGKAAQDFVKKVMRADFEPQGEKAVLALLADALEGHVGPDEIAERAGAFEDAARRDLGEDDSDLPS</sequence>
<name>A0A4R6AIQ6_9RHOB</name>
<dbReference type="Pfam" id="PF07345">
    <property type="entry name" value="ATPaseInh_sub_z"/>
    <property type="match status" value="1"/>
</dbReference>
<gene>
    <name evidence="1" type="ORF">E2L08_01055</name>
</gene>
<evidence type="ECO:0000313" key="1">
    <source>
        <dbReference type="EMBL" id="TDL84091.1"/>
    </source>
</evidence>
<evidence type="ECO:0000313" key="2">
    <source>
        <dbReference type="Proteomes" id="UP000295701"/>
    </source>
</evidence>
<organism evidence="1 2">
    <name type="scientific">Palleronia sediminis</name>
    <dbReference type="NCBI Taxonomy" id="2547833"/>
    <lineage>
        <taxon>Bacteria</taxon>
        <taxon>Pseudomonadati</taxon>
        <taxon>Pseudomonadota</taxon>
        <taxon>Alphaproteobacteria</taxon>
        <taxon>Rhodobacterales</taxon>
        <taxon>Roseobacteraceae</taxon>
        <taxon>Palleronia</taxon>
    </lineage>
</organism>
<accession>A0A4R6AIQ6</accession>
<dbReference type="Gene3D" id="1.10.790.20">
    <property type="entry name" value="Domain of unknown function DUF1476"/>
    <property type="match status" value="1"/>
</dbReference>
<protein>
    <submittedName>
        <fullName evidence="1">DUF1476 family protein</fullName>
    </submittedName>
</protein>
<dbReference type="InterPro" id="IPR009945">
    <property type="entry name" value="ATPase_inh_sub_z"/>
</dbReference>
<keyword evidence="2" id="KW-1185">Reference proteome</keyword>
<comment type="caution">
    <text evidence="1">The sequence shown here is derived from an EMBL/GenBank/DDBJ whole genome shotgun (WGS) entry which is preliminary data.</text>
</comment>
<proteinExistence type="predicted"/>
<dbReference type="RefSeq" id="WP_133395190.1">
    <property type="nucleotide sequence ID" value="NZ_SNAA01000001.1"/>
</dbReference>
<reference evidence="1 2" key="1">
    <citation type="submission" date="2019-03" db="EMBL/GenBank/DDBJ databases">
        <title>Primorskyibacter sp. SS33 isolated from sediments.</title>
        <authorList>
            <person name="Xunke S."/>
        </authorList>
    </citation>
    <scope>NUCLEOTIDE SEQUENCE [LARGE SCALE GENOMIC DNA]</scope>
    <source>
        <strain evidence="1 2">SS33</strain>
    </source>
</reference>
<dbReference type="EMBL" id="SNAA01000001">
    <property type="protein sequence ID" value="TDL84091.1"/>
    <property type="molecule type" value="Genomic_DNA"/>
</dbReference>
<dbReference type="InterPro" id="IPR038293">
    <property type="entry name" value="ATPase_inh_sub_z_sf"/>
</dbReference>
<dbReference type="OrthoDB" id="9810387at2"/>